<organism evidence="9 11">
    <name type="scientific">Didymodactylos carnosus</name>
    <dbReference type="NCBI Taxonomy" id="1234261"/>
    <lineage>
        <taxon>Eukaryota</taxon>
        <taxon>Metazoa</taxon>
        <taxon>Spiralia</taxon>
        <taxon>Gnathifera</taxon>
        <taxon>Rotifera</taxon>
        <taxon>Eurotatoria</taxon>
        <taxon>Bdelloidea</taxon>
        <taxon>Philodinida</taxon>
        <taxon>Philodinidae</taxon>
        <taxon>Didymodactylos</taxon>
    </lineage>
</organism>
<feature type="region of interest" description="Disordered" evidence="7">
    <location>
        <begin position="548"/>
        <end position="596"/>
    </location>
</feature>
<dbReference type="OrthoDB" id="10261637at2759"/>
<evidence type="ECO:0000313" key="10">
    <source>
        <dbReference type="EMBL" id="CAF3514923.1"/>
    </source>
</evidence>
<feature type="compositionally biased region" description="Basic and acidic residues" evidence="7">
    <location>
        <begin position="394"/>
        <end position="413"/>
    </location>
</feature>
<dbReference type="InterPro" id="IPR024084">
    <property type="entry name" value="IsoPropMal-DH-like_dom"/>
</dbReference>
<feature type="region of interest" description="Disordered" evidence="7">
    <location>
        <begin position="634"/>
        <end position="667"/>
    </location>
</feature>
<evidence type="ECO:0000256" key="5">
    <source>
        <dbReference type="ARBA" id="ARBA00042642"/>
    </source>
</evidence>
<feature type="compositionally biased region" description="Basic and acidic residues" evidence="7">
    <location>
        <begin position="641"/>
        <end position="654"/>
    </location>
</feature>
<accession>A0A813NPV8</accession>
<dbReference type="Gene3D" id="3.40.718.10">
    <property type="entry name" value="Isopropylmalate Dehydrogenase"/>
    <property type="match status" value="2"/>
</dbReference>
<dbReference type="GO" id="GO:0005763">
    <property type="term" value="C:mitochondrial small ribosomal subunit"/>
    <property type="evidence" value="ECO:0007669"/>
    <property type="project" value="InterPro"/>
</dbReference>
<dbReference type="PANTHER" id="PTHR11835">
    <property type="entry name" value="DECARBOXYLATING DEHYDROGENASES-ISOCITRATE, ISOPROPYLMALATE, TARTRATE"/>
    <property type="match status" value="1"/>
</dbReference>
<gene>
    <name evidence="9" type="ORF">GPM918_LOCUS35</name>
    <name evidence="10" type="ORF">SRO942_LOCUS36</name>
</gene>
<evidence type="ECO:0000256" key="7">
    <source>
        <dbReference type="SAM" id="MobiDB-lite"/>
    </source>
</evidence>
<dbReference type="AlphaFoldDB" id="A0A813NPV8"/>
<dbReference type="Pfam" id="PF15433">
    <property type="entry name" value="MRP-S31"/>
    <property type="match status" value="1"/>
</dbReference>
<dbReference type="GO" id="GO:0004449">
    <property type="term" value="F:isocitrate dehydrogenase (NAD+) activity"/>
    <property type="evidence" value="ECO:0007669"/>
    <property type="project" value="UniProtKB-EC"/>
</dbReference>
<name>A0A813NPV8_9BILA</name>
<dbReference type="Proteomes" id="UP000663829">
    <property type="component" value="Unassembled WGS sequence"/>
</dbReference>
<dbReference type="SUPFAM" id="SSF53659">
    <property type="entry name" value="Isocitrate/Isopropylmalate dehydrogenase-like"/>
    <property type="match status" value="1"/>
</dbReference>
<dbReference type="GO" id="GO:0051287">
    <property type="term" value="F:NAD binding"/>
    <property type="evidence" value="ECO:0007669"/>
    <property type="project" value="InterPro"/>
</dbReference>
<protein>
    <recommendedName>
        <fullName evidence="2">isocitrate dehydrogenase (NAD(+))</fullName>
        <ecNumber evidence="2">1.1.1.41</ecNumber>
    </recommendedName>
    <alternativeName>
        <fullName evidence="6">Isocitric dehydrogenase subunit alpha</fullName>
    </alternativeName>
    <alternativeName>
        <fullName evidence="5">NAD(+)-specific ICDH subunit alpha</fullName>
    </alternativeName>
</protein>
<dbReference type="PANTHER" id="PTHR11835:SF34">
    <property type="entry name" value="ISOCITRATE DEHYDROGENASE [NAD] SUBUNIT ALPHA, MITOCHONDRIAL"/>
    <property type="match status" value="1"/>
</dbReference>
<feature type="compositionally biased region" description="Low complexity" evidence="7">
    <location>
        <begin position="431"/>
        <end position="464"/>
    </location>
</feature>
<comment type="caution">
    <text evidence="9">The sequence shown here is derived from an EMBL/GenBank/DDBJ whole genome shotgun (WGS) entry which is preliminary data.</text>
</comment>
<feature type="region of interest" description="Disordered" evidence="7">
    <location>
        <begin position="362"/>
        <end position="504"/>
    </location>
</feature>
<evidence type="ECO:0000256" key="1">
    <source>
        <dbReference type="ARBA" id="ARBA00007769"/>
    </source>
</evidence>
<dbReference type="GO" id="GO:0006102">
    <property type="term" value="P:isocitrate metabolic process"/>
    <property type="evidence" value="ECO:0007669"/>
    <property type="project" value="TreeGrafter"/>
</dbReference>
<dbReference type="EMBL" id="CAJNOQ010000003">
    <property type="protein sequence ID" value="CAF0736944.1"/>
    <property type="molecule type" value="Genomic_DNA"/>
</dbReference>
<dbReference type="InterPro" id="IPR026299">
    <property type="entry name" value="MRP-S31"/>
</dbReference>
<evidence type="ECO:0000256" key="2">
    <source>
        <dbReference type="ARBA" id="ARBA00013012"/>
    </source>
</evidence>
<dbReference type="SMART" id="SM01329">
    <property type="entry name" value="Iso_dh"/>
    <property type="match status" value="1"/>
</dbReference>
<evidence type="ECO:0000259" key="8">
    <source>
        <dbReference type="SMART" id="SM01329"/>
    </source>
</evidence>
<dbReference type="Proteomes" id="UP000681722">
    <property type="component" value="Unassembled WGS sequence"/>
</dbReference>
<dbReference type="EC" id="1.1.1.41" evidence="2"/>
<reference evidence="9" key="1">
    <citation type="submission" date="2021-02" db="EMBL/GenBank/DDBJ databases">
        <authorList>
            <person name="Nowell W R."/>
        </authorList>
    </citation>
    <scope>NUCLEOTIDE SEQUENCE</scope>
</reference>
<proteinExistence type="inferred from homology"/>
<keyword evidence="4" id="KW-0560">Oxidoreductase</keyword>
<feature type="compositionally biased region" description="Polar residues" evidence="7">
    <location>
        <begin position="550"/>
        <end position="572"/>
    </location>
</feature>
<dbReference type="GO" id="GO:0000287">
    <property type="term" value="F:magnesium ion binding"/>
    <property type="evidence" value="ECO:0007669"/>
    <property type="project" value="InterPro"/>
</dbReference>
<comment type="similarity">
    <text evidence="1">Belongs to the isocitrate and isopropylmalate dehydrogenases family.</text>
</comment>
<evidence type="ECO:0000256" key="3">
    <source>
        <dbReference type="ARBA" id="ARBA00022532"/>
    </source>
</evidence>
<evidence type="ECO:0000313" key="11">
    <source>
        <dbReference type="Proteomes" id="UP000663829"/>
    </source>
</evidence>
<dbReference type="InterPro" id="IPR019818">
    <property type="entry name" value="IsoCit/isopropylmalate_DH_CS"/>
</dbReference>
<evidence type="ECO:0000256" key="4">
    <source>
        <dbReference type="ARBA" id="ARBA00023002"/>
    </source>
</evidence>
<feature type="domain" description="Isopropylmalate dehydrogenase-like" evidence="8">
    <location>
        <begin position="51"/>
        <end position="337"/>
    </location>
</feature>
<dbReference type="EMBL" id="CAJOBC010000003">
    <property type="protein sequence ID" value="CAF3514923.1"/>
    <property type="molecule type" value="Genomic_DNA"/>
</dbReference>
<sequence>MTTPVTGFLGRLLHSSLCRPIVQYHRTFATTPSLNQASDSSSPATENTTRTVTLIPGDGIGPEIAHSVQKIFEAAGVPLNWESVDVTPVKSADGKFRIPQKAIESVTRNRIGLKGPLATPVGKGHQSLNLALRKQFNLFANGVVQSIKLITEHASSRVAEYAFLYAKQHRREKVTAVHKANIMRLSDGLFLRCCRDTAEKYPEVHFEEMYLDTVCLKMVQDPTQFDVLVMPNLYGDILSDLCAGLIGGLGLTPSGNIGEGGAAIFEAVHGTAPDIAGQDKANPTALLLSAVMMLRHLNISDKADKIEKACFDTIKDGKKKSLNQRAAPRLKKMGASLHETEQKIPNDINNEILKFERKSATQFKNTQNDGSDDGQKIFSKPVRKNVNNNQKPLTLDRNELEQHSSGNRRDQRNNRKTSNVQSKFKEAQYADTQQKSKSLQQQEQNLSSSSSSTSLSSMQDLLMSMTVNRKQKKSSDNLALARPVGNKKINEQRQQQNLPKKPIENFELVDTDSHDIKNLTKQVAQTITKDQSKSDDVEKELLDALRGHRISSSATKQSIQRLKSSPISSPSPTHKRPVATGVETDTPQQDNDGDKQKVTDAFSSLLRDLKLNMSSQTSSSRTEGFVRDVVEGSYVSPKYSGGRDDSDRKSDSQRATDTVDGGRRIKDSRKKQEYYRAHRLWSGKPLNIFTTDDFKEDVLASTVPPIWQKCEQDEIDRISMIPPRNAFEEMIRWTKDGILWKFPIDNEQDIGPEADIPFYEHVLLERHLHGFPDKPLIRQFMELVCTGLGRNPFWTVEQKVDHINWFRDYFNEKLSVFNETVQSGQIIATTPTSGSTAAVTAASAPPIKTTVPPVKTIVPPPKTTPSATVTTKK</sequence>
<keyword evidence="11" id="KW-1185">Reference proteome</keyword>
<dbReference type="GO" id="GO:0003735">
    <property type="term" value="F:structural constituent of ribosome"/>
    <property type="evidence" value="ECO:0007669"/>
    <property type="project" value="InterPro"/>
</dbReference>
<evidence type="ECO:0000256" key="6">
    <source>
        <dbReference type="ARBA" id="ARBA00042862"/>
    </source>
</evidence>
<dbReference type="PROSITE" id="PS00470">
    <property type="entry name" value="IDH_IMDH"/>
    <property type="match status" value="1"/>
</dbReference>
<evidence type="ECO:0000313" key="9">
    <source>
        <dbReference type="EMBL" id="CAF0736944.1"/>
    </source>
</evidence>
<dbReference type="Pfam" id="PF00180">
    <property type="entry name" value="Iso_dh"/>
    <property type="match status" value="2"/>
</dbReference>
<dbReference type="GO" id="GO:0006099">
    <property type="term" value="P:tricarboxylic acid cycle"/>
    <property type="evidence" value="ECO:0007669"/>
    <property type="project" value="UniProtKB-KW"/>
</dbReference>
<keyword evidence="3" id="KW-0816">Tricarboxylic acid cycle</keyword>